<dbReference type="Pfam" id="PF00857">
    <property type="entry name" value="Isochorismatase"/>
    <property type="match status" value="1"/>
</dbReference>
<keyword evidence="1" id="KW-0378">Hydrolase</keyword>
<dbReference type="GO" id="GO:0016787">
    <property type="term" value="F:hydrolase activity"/>
    <property type="evidence" value="ECO:0007669"/>
    <property type="project" value="UniProtKB-KW"/>
</dbReference>
<dbReference type="InterPro" id="IPR050272">
    <property type="entry name" value="Isochorismatase-like_hydrls"/>
</dbReference>
<gene>
    <name evidence="3" type="ORF">SAMN04488092_107111</name>
</gene>
<proteinExistence type="predicted"/>
<dbReference type="Gene3D" id="3.40.50.850">
    <property type="entry name" value="Isochorismatase-like"/>
    <property type="match status" value="1"/>
</dbReference>
<dbReference type="EMBL" id="FOEP01000007">
    <property type="protein sequence ID" value="SEQ47369.1"/>
    <property type="molecule type" value="Genomic_DNA"/>
</dbReference>
<dbReference type="OrthoDB" id="9794942at2"/>
<dbReference type="InterPro" id="IPR000868">
    <property type="entry name" value="Isochorismatase-like_dom"/>
</dbReference>
<sequence>MTDTALILVDIQNDYFPSGAWPVAQMEEAAANAARLLTAARSHGDLVVHVRHEASAQAPFFRPGTPGAELRTTVQPTPDEAVIVKHRPNSFQGTGLLALLQNRNIKQITICGAQSQMCIDATTRAAADYGFRVTVIDDACAAKEATFNGQDVPAAMVHAAFMAPLAMSYAKVITTDTYLTT</sequence>
<dbReference type="PANTHER" id="PTHR43540:SF1">
    <property type="entry name" value="ISOCHORISMATASE HYDROLASE"/>
    <property type="match status" value="1"/>
</dbReference>
<organism evidence="3 4">
    <name type="scientific">Thalassovita taeanensis</name>
    <dbReference type="NCBI Taxonomy" id="657014"/>
    <lineage>
        <taxon>Bacteria</taxon>
        <taxon>Pseudomonadati</taxon>
        <taxon>Pseudomonadota</taxon>
        <taxon>Alphaproteobacteria</taxon>
        <taxon>Rhodobacterales</taxon>
        <taxon>Roseobacteraceae</taxon>
        <taxon>Thalassovita</taxon>
    </lineage>
</organism>
<accession>A0A1H9GBB9</accession>
<dbReference type="AlphaFoldDB" id="A0A1H9GBB9"/>
<protein>
    <submittedName>
        <fullName evidence="3">Nicotinamidase-related amidase</fullName>
    </submittedName>
</protein>
<dbReference type="STRING" id="657014.SAMN04488092_107111"/>
<keyword evidence="4" id="KW-1185">Reference proteome</keyword>
<dbReference type="Proteomes" id="UP000198634">
    <property type="component" value="Unassembled WGS sequence"/>
</dbReference>
<evidence type="ECO:0000256" key="1">
    <source>
        <dbReference type="ARBA" id="ARBA00022801"/>
    </source>
</evidence>
<dbReference type="CDD" id="cd01014">
    <property type="entry name" value="nicotinamidase_related"/>
    <property type="match status" value="1"/>
</dbReference>
<evidence type="ECO:0000259" key="2">
    <source>
        <dbReference type="Pfam" id="PF00857"/>
    </source>
</evidence>
<dbReference type="RefSeq" id="WP_090270019.1">
    <property type="nucleotide sequence ID" value="NZ_FOEP01000007.1"/>
</dbReference>
<dbReference type="PANTHER" id="PTHR43540">
    <property type="entry name" value="PEROXYUREIDOACRYLATE/UREIDOACRYLATE AMIDOHYDROLASE-RELATED"/>
    <property type="match status" value="1"/>
</dbReference>
<dbReference type="InterPro" id="IPR036380">
    <property type="entry name" value="Isochorismatase-like_sf"/>
</dbReference>
<dbReference type="SUPFAM" id="SSF52499">
    <property type="entry name" value="Isochorismatase-like hydrolases"/>
    <property type="match status" value="1"/>
</dbReference>
<feature type="domain" description="Isochorismatase-like" evidence="2">
    <location>
        <begin position="4"/>
        <end position="154"/>
    </location>
</feature>
<reference evidence="3 4" key="1">
    <citation type="submission" date="2016-10" db="EMBL/GenBank/DDBJ databases">
        <authorList>
            <person name="de Groot N.N."/>
        </authorList>
    </citation>
    <scope>NUCLEOTIDE SEQUENCE [LARGE SCALE GENOMIC DNA]</scope>
    <source>
        <strain evidence="3 4">DSM 22007</strain>
    </source>
</reference>
<evidence type="ECO:0000313" key="4">
    <source>
        <dbReference type="Proteomes" id="UP000198634"/>
    </source>
</evidence>
<evidence type="ECO:0000313" key="3">
    <source>
        <dbReference type="EMBL" id="SEQ47369.1"/>
    </source>
</evidence>
<name>A0A1H9GBB9_9RHOB</name>